<evidence type="ECO:0000313" key="2">
    <source>
        <dbReference type="Proteomes" id="UP000001137"/>
    </source>
</evidence>
<dbReference type="AlphaFoldDB" id="A8MB23"/>
<dbReference type="eggNOG" id="arCOG05923">
    <property type="taxonomic scope" value="Archaea"/>
</dbReference>
<dbReference type="RefSeq" id="WP_012186871.1">
    <property type="nucleotide sequence ID" value="NC_009954.1"/>
</dbReference>
<dbReference type="Proteomes" id="UP000001137">
    <property type="component" value="Chromosome"/>
</dbReference>
<evidence type="ECO:0000313" key="1">
    <source>
        <dbReference type="EMBL" id="ABW02652.1"/>
    </source>
</evidence>
<keyword evidence="2" id="KW-1185">Reference proteome</keyword>
<accession>A8MB23</accession>
<dbReference type="STRING" id="397948.Cmaq_1835"/>
<gene>
    <name evidence="1" type="ordered locus">Cmaq_1835</name>
</gene>
<dbReference type="GeneID" id="5709913"/>
<dbReference type="OrthoDB" id="32976at2157"/>
<organism evidence="1 2">
    <name type="scientific">Caldivirga maquilingensis (strain ATCC 700844 / DSM 13496 / JCM 10307 / IC-167)</name>
    <dbReference type="NCBI Taxonomy" id="397948"/>
    <lineage>
        <taxon>Archaea</taxon>
        <taxon>Thermoproteota</taxon>
        <taxon>Thermoprotei</taxon>
        <taxon>Thermoproteales</taxon>
        <taxon>Thermoproteaceae</taxon>
        <taxon>Caldivirga</taxon>
    </lineage>
</organism>
<dbReference type="EMBL" id="CP000852">
    <property type="protein sequence ID" value="ABW02652.1"/>
    <property type="molecule type" value="Genomic_DNA"/>
</dbReference>
<dbReference type="KEGG" id="cma:Cmaq_1835"/>
<protein>
    <submittedName>
        <fullName evidence="1">Uncharacterized protein</fullName>
    </submittedName>
</protein>
<dbReference type="HOGENOM" id="CLU_149110_0_0_2"/>
<proteinExistence type="predicted"/>
<name>A8MB23_CALMQ</name>
<sequence>MKIKYYEWVRHGITEPLLKVQIFKKVEDGKIVAMYDIMYYSNKLITVYENSTLDGPVIVEENDEVNLANVLKLVKKYYDEATDDLIIRGERYLGEKLIELIALEESERV</sequence>
<reference evidence="1 2" key="1">
    <citation type="submission" date="2007-10" db="EMBL/GenBank/DDBJ databases">
        <title>Complete sequence of Caldivirga maquilingensis IC-167.</title>
        <authorList>
            <consortium name="US DOE Joint Genome Institute"/>
            <person name="Copeland A."/>
            <person name="Lucas S."/>
            <person name="Lapidus A."/>
            <person name="Barry K."/>
            <person name="Glavina del Rio T."/>
            <person name="Dalin E."/>
            <person name="Tice H."/>
            <person name="Pitluck S."/>
            <person name="Saunders E."/>
            <person name="Brettin T."/>
            <person name="Bruce D."/>
            <person name="Detter J.C."/>
            <person name="Han C."/>
            <person name="Schmutz J."/>
            <person name="Larimer F."/>
            <person name="Land M."/>
            <person name="Hauser L."/>
            <person name="Kyrpides N."/>
            <person name="Ivanova N."/>
            <person name="Biddle J.F."/>
            <person name="Zhang Z."/>
            <person name="Fitz-Gibbon S.T."/>
            <person name="Lowe T.M."/>
            <person name="Saltikov C."/>
            <person name="House C.H."/>
            <person name="Richardson P."/>
        </authorList>
    </citation>
    <scope>NUCLEOTIDE SEQUENCE [LARGE SCALE GENOMIC DNA]</scope>
    <source>
        <strain evidence="2">ATCC 700844 / DSM 13496 / JCM 10307 / IC-167</strain>
    </source>
</reference>